<proteinExistence type="predicted"/>
<dbReference type="HOGENOM" id="CLU_2971994_0_0_0"/>
<dbReference type="InParanoid" id="E6W3N8"/>
<protein>
    <submittedName>
        <fullName evidence="2">Uncharacterized protein</fullName>
    </submittedName>
</protein>
<dbReference type="AlphaFoldDB" id="E6W3N8"/>
<organism evidence="2 3">
    <name type="scientific">Desulfurispirillum indicum (strain ATCC BAA-1389 / DSM 22839 / S5)</name>
    <dbReference type="NCBI Taxonomy" id="653733"/>
    <lineage>
        <taxon>Bacteria</taxon>
        <taxon>Pseudomonadati</taxon>
        <taxon>Chrysiogenota</taxon>
        <taxon>Chrysiogenia</taxon>
        <taxon>Chrysiogenales</taxon>
        <taxon>Chrysiogenaceae</taxon>
        <taxon>Desulfurispirillum</taxon>
    </lineage>
</organism>
<sequence length="58" mass="6654">MARRYVGTRWSFGKTLITMAAISLGLLVSPIITTSILVLVLVFSVRHLLQQRRLRRDE</sequence>
<keyword evidence="3" id="KW-1185">Reference proteome</keyword>
<name>E6W3N8_DESIS</name>
<evidence type="ECO:0000256" key="1">
    <source>
        <dbReference type="SAM" id="Phobius"/>
    </source>
</evidence>
<gene>
    <name evidence="2" type="ordered locus">Selin_2199</name>
</gene>
<keyword evidence="1" id="KW-1133">Transmembrane helix</keyword>
<keyword evidence="1" id="KW-0812">Transmembrane</keyword>
<dbReference type="EMBL" id="CP002432">
    <property type="protein sequence ID" value="ADU66919.1"/>
    <property type="molecule type" value="Genomic_DNA"/>
</dbReference>
<accession>E6W3N8</accession>
<feature type="transmembrane region" description="Helical" evidence="1">
    <location>
        <begin position="20"/>
        <end position="45"/>
    </location>
</feature>
<keyword evidence="1" id="KW-0472">Membrane</keyword>
<dbReference type="KEGG" id="din:Selin_2199"/>
<evidence type="ECO:0000313" key="2">
    <source>
        <dbReference type="EMBL" id="ADU66919.1"/>
    </source>
</evidence>
<evidence type="ECO:0000313" key="3">
    <source>
        <dbReference type="Proteomes" id="UP000002572"/>
    </source>
</evidence>
<reference evidence="2 3" key="1">
    <citation type="submission" date="2010-12" db="EMBL/GenBank/DDBJ databases">
        <title>Complete sequence of Desulfurispirillum indicum S5.</title>
        <authorList>
            <consortium name="US DOE Joint Genome Institute"/>
            <person name="Lucas S."/>
            <person name="Copeland A."/>
            <person name="Lapidus A."/>
            <person name="Cheng J.-F."/>
            <person name="Goodwin L."/>
            <person name="Pitluck S."/>
            <person name="Chertkov O."/>
            <person name="Held B."/>
            <person name="Detter J.C."/>
            <person name="Han C."/>
            <person name="Tapia R."/>
            <person name="Land M."/>
            <person name="Hauser L."/>
            <person name="Kyrpides N."/>
            <person name="Ivanova N."/>
            <person name="Mikhailova N."/>
            <person name="Haggblom M."/>
            <person name="Rauschenbach I."/>
            <person name="Bini E."/>
            <person name="Woyke T."/>
        </authorList>
    </citation>
    <scope>NUCLEOTIDE SEQUENCE [LARGE SCALE GENOMIC DNA]</scope>
    <source>
        <strain evidence="3">ATCC BAA-1389 / DSM 22839 / S5</strain>
    </source>
</reference>
<dbReference type="Proteomes" id="UP000002572">
    <property type="component" value="Chromosome"/>
</dbReference>
<dbReference type="RefSeq" id="WP_013506795.1">
    <property type="nucleotide sequence ID" value="NC_014836.1"/>
</dbReference>